<evidence type="ECO:0000313" key="2">
    <source>
        <dbReference type="Proteomes" id="UP000886523"/>
    </source>
</evidence>
<accession>A0A9P6DYH8</accession>
<organism evidence="1 2">
    <name type="scientific">Hydnum rufescens UP504</name>
    <dbReference type="NCBI Taxonomy" id="1448309"/>
    <lineage>
        <taxon>Eukaryota</taxon>
        <taxon>Fungi</taxon>
        <taxon>Dikarya</taxon>
        <taxon>Basidiomycota</taxon>
        <taxon>Agaricomycotina</taxon>
        <taxon>Agaricomycetes</taxon>
        <taxon>Cantharellales</taxon>
        <taxon>Hydnaceae</taxon>
        <taxon>Hydnum</taxon>
    </lineage>
</organism>
<comment type="caution">
    <text evidence="1">The sequence shown here is derived from an EMBL/GenBank/DDBJ whole genome shotgun (WGS) entry which is preliminary data.</text>
</comment>
<evidence type="ECO:0000313" key="1">
    <source>
        <dbReference type="EMBL" id="KAF9515979.1"/>
    </source>
</evidence>
<keyword evidence="2" id="KW-1185">Reference proteome</keyword>
<protein>
    <submittedName>
        <fullName evidence="1">Uncharacterized protein</fullName>
    </submittedName>
</protein>
<proteinExistence type="predicted"/>
<dbReference type="OrthoDB" id="2107880at2759"/>
<dbReference type="Pfam" id="PF20180">
    <property type="entry name" value="UQCC2_CBP6"/>
    <property type="match status" value="1"/>
</dbReference>
<gene>
    <name evidence="1" type="ORF">BS47DRAFT_1341278</name>
</gene>
<sequence>MSRISTTLQQIAQAWPRDALRPTIQFSQVLVFLASSDSVKFRAVAAARALTENRGKNQFSLTEKMTIPSSSPDHYTRLLDGLEKSLNRGRRSWIERLFSL</sequence>
<dbReference type="Proteomes" id="UP000886523">
    <property type="component" value="Unassembled WGS sequence"/>
</dbReference>
<reference evidence="1" key="1">
    <citation type="journal article" date="2020" name="Nat. Commun.">
        <title>Large-scale genome sequencing of mycorrhizal fungi provides insights into the early evolution of symbiotic traits.</title>
        <authorList>
            <person name="Miyauchi S."/>
            <person name="Kiss E."/>
            <person name="Kuo A."/>
            <person name="Drula E."/>
            <person name="Kohler A."/>
            <person name="Sanchez-Garcia M."/>
            <person name="Morin E."/>
            <person name="Andreopoulos B."/>
            <person name="Barry K.W."/>
            <person name="Bonito G."/>
            <person name="Buee M."/>
            <person name="Carver A."/>
            <person name="Chen C."/>
            <person name="Cichocki N."/>
            <person name="Clum A."/>
            <person name="Culley D."/>
            <person name="Crous P.W."/>
            <person name="Fauchery L."/>
            <person name="Girlanda M."/>
            <person name="Hayes R.D."/>
            <person name="Keri Z."/>
            <person name="LaButti K."/>
            <person name="Lipzen A."/>
            <person name="Lombard V."/>
            <person name="Magnuson J."/>
            <person name="Maillard F."/>
            <person name="Murat C."/>
            <person name="Nolan M."/>
            <person name="Ohm R.A."/>
            <person name="Pangilinan J."/>
            <person name="Pereira M.F."/>
            <person name="Perotto S."/>
            <person name="Peter M."/>
            <person name="Pfister S."/>
            <person name="Riley R."/>
            <person name="Sitrit Y."/>
            <person name="Stielow J.B."/>
            <person name="Szollosi G."/>
            <person name="Zifcakova L."/>
            <person name="Stursova M."/>
            <person name="Spatafora J.W."/>
            <person name="Tedersoo L."/>
            <person name="Vaario L.M."/>
            <person name="Yamada A."/>
            <person name="Yan M."/>
            <person name="Wang P."/>
            <person name="Xu J."/>
            <person name="Bruns T."/>
            <person name="Baldrian P."/>
            <person name="Vilgalys R."/>
            <person name="Dunand C."/>
            <person name="Henrissat B."/>
            <person name="Grigoriev I.V."/>
            <person name="Hibbett D."/>
            <person name="Nagy L.G."/>
            <person name="Martin F.M."/>
        </authorList>
    </citation>
    <scope>NUCLEOTIDE SEQUENCE</scope>
    <source>
        <strain evidence="1">UP504</strain>
    </source>
</reference>
<dbReference type="AlphaFoldDB" id="A0A9P6DYH8"/>
<name>A0A9P6DYH8_9AGAM</name>
<dbReference type="EMBL" id="MU128944">
    <property type="protein sequence ID" value="KAF9515979.1"/>
    <property type="molecule type" value="Genomic_DNA"/>
</dbReference>